<dbReference type="InterPro" id="IPR036397">
    <property type="entry name" value="RNaseH_sf"/>
</dbReference>
<dbReference type="GO" id="GO:0006298">
    <property type="term" value="P:mismatch repair"/>
    <property type="evidence" value="ECO:0007669"/>
    <property type="project" value="TreeGrafter"/>
</dbReference>
<evidence type="ECO:0000256" key="15">
    <source>
        <dbReference type="PROSITE-ProRule" id="PRU01319"/>
    </source>
</evidence>
<evidence type="ECO:0000259" key="17">
    <source>
        <dbReference type="PROSITE" id="PS51975"/>
    </source>
</evidence>
<evidence type="ECO:0000256" key="2">
    <source>
        <dbReference type="ARBA" id="ARBA00001946"/>
    </source>
</evidence>
<comment type="catalytic activity">
    <reaction evidence="1 14 15 16">
        <text>Endonucleolytic cleavage to 5'-phosphomonoester.</text>
        <dbReference type="EC" id="3.1.26.4"/>
    </reaction>
</comment>
<evidence type="ECO:0000256" key="7">
    <source>
        <dbReference type="ARBA" id="ARBA00019179"/>
    </source>
</evidence>
<dbReference type="RefSeq" id="WP_188376092.1">
    <property type="nucleotide sequence ID" value="NZ_BMEL01000001.1"/>
</dbReference>
<dbReference type="GO" id="GO:0030145">
    <property type="term" value="F:manganese ion binding"/>
    <property type="evidence" value="ECO:0007669"/>
    <property type="project" value="UniProtKB-UniRule"/>
</dbReference>
<reference evidence="18" key="2">
    <citation type="submission" date="2020-09" db="EMBL/GenBank/DDBJ databases">
        <authorList>
            <person name="Sun Q."/>
            <person name="Zhou Y."/>
        </authorList>
    </citation>
    <scope>NUCLEOTIDE SEQUENCE</scope>
    <source>
        <strain evidence="18">CGMCC 1.12153</strain>
    </source>
</reference>
<comment type="similarity">
    <text evidence="5 14 16">Belongs to the RNase HII family.</text>
</comment>
<dbReference type="InterPro" id="IPR022898">
    <property type="entry name" value="RNase_HII"/>
</dbReference>
<evidence type="ECO:0000256" key="16">
    <source>
        <dbReference type="RuleBase" id="RU003515"/>
    </source>
</evidence>
<feature type="binding site" evidence="14 15">
    <location>
        <position position="167"/>
    </location>
    <ligand>
        <name>a divalent metal cation</name>
        <dbReference type="ChEBI" id="CHEBI:60240"/>
    </ligand>
</feature>
<dbReference type="FunFam" id="3.30.420.10:FF:000006">
    <property type="entry name" value="Ribonuclease HII"/>
    <property type="match status" value="1"/>
</dbReference>
<dbReference type="InterPro" id="IPR001352">
    <property type="entry name" value="RNase_HII/HIII"/>
</dbReference>
<dbReference type="Proteomes" id="UP000660110">
    <property type="component" value="Unassembled WGS sequence"/>
</dbReference>
<dbReference type="EC" id="3.1.26.4" evidence="6 14"/>
<evidence type="ECO:0000256" key="8">
    <source>
        <dbReference type="ARBA" id="ARBA00022490"/>
    </source>
</evidence>
<evidence type="ECO:0000256" key="1">
    <source>
        <dbReference type="ARBA" id="ARBA00000077"/>
    </source>
</evidence>
<proteinExistence type="inferred from homology"/>
<dbReference type="GO" id="GO:0005737">
    <property type="term" value="C:cytoplasm"/>
    <property type="evidence" value="ECO:0007669"/>
    <property type="project" value="UniProtKB-SubCell"/>
</dbReference>
<protein>
    <recommendedName>
        <fullName evidence="7 14">Ribonuclease HII</fullName>
        <shortName evidence="14">RNase HII</shortName>
        <ecNumber evidence="6 14">3.1.26.4</ecNumber>
    </recommendedName>
</protein>
<keyword evidence="10 14" id="KW-0479">Metal-binding</keyword>
<evidence type="ECO:0000313" key="19">
    <source>
        <dbReference type="Proteomes" id="UP000660110"/>
    </source>
</evidence>
<dbReference type="AlphaFoldDB" id="A0A917B117"/>
<accession>A0A917B117</accession>
<dbReference type="InterPro" id="IPR024567">
    <property type="entry name" value="RNase_HII/HIII_dom"/>
</dbReference>
<comment type="cofactor">
    <cofactor evidence="14 15">
        <name>Mn(2+)</name>
        <dbReference type="ChEBI" id="CHEBI:29035"/>
    </cofactor>
    <cofactor evidence="14 15">
        <name>Mg(2+)</name>
        <dbReference type="ChEBI" id="CHEBI:18420"/>
    </cofactor>
    <text evidence="14 15">Manganese or magnesium. Binds 1 divalent metal ion per monomer in the absence of substrate. May bind a second metal ion after substrate binding.</text>
</comment>
<dbReference type="PANTHER" id="PTHR10954">
    <property type="entry name" value="RIBONUCLEASE H2 SUBUNIT A"/>
    <property type="match status" value="1"/>
</dbReference>
<evidence type="ECO:0000256" key="3">
    <source>
        <dbReference type="ARBA" id="ARBA00004065"/>
    </source>
</evidence>
<dbReference type="GO" id="GO:0004523">
    <property type="term" value="F:RNA-DNA hybrid ribonuclease activity"/>
    <property type="evidence" value="ECO:0007669"/>
    <property type="project" value="UniProtKB-UniRule"/>
</dbReference>
<evidence type="ECO:0000256" key="14">
    <source>
        <dbReference type="HAMAP-Rule" id="MF_00052"/>
    </source>
</evidence>
<dbReference type="GO" id="GO:0032299">
    <property type="term" value="C:ribonuclease H2 complex"/>
    <property type="evidence" value="ECO:0007669"/>
    <property type="project" value="TreeGrafter"/>
</dbReference>
<dbReference type="Pfam" id="PF01351">
    <property type="entry name" value="RNase_HII"/>
    <property type="match status" value="1"/>
</dbReference>
<keyword evidence="9 14" id="KW-0540">Nuclease</keyword>
<evidence type="ECO:0000256" key="12">
    <source>
        <dbReference type="ARBA" id="ARBA00022801"/>
    </source>
</evidence>
<dbReference type="NCBIfam" id="NF000594">
    <property type="entry name" value="PRK00015.1-1"/>
    <property type="match status" value="1"/>
</dbReference>
<dbReference type="GO" id="GO:0043137">
    <property type="term" value="P:DNA replication, removal of RNA primer"/>
    <property type="evidence" value="ECO:0007669"/>
    <property type="project" value="TreeGrafter"/>
</dbReference>
<comment type="cofactor">
    <cofactor evidence="2">
        <name>Mg(2+)</name>
        <dbReference type="ChEBI" id="CHEBI:18420"/>
    </cofactor>
</comment>
<comment type="function">
    <text evidence="3 14 16">Endonuclease that specifically degrades the RNA of RNA-DNA hybrids.</text>
</comment>
<evidence type="ECO:0000256" key="10">
    <source>
        <dbReference type="ARBA" id="ARBA00022723"/>
    </source>
</evidence>
<keyword evidence="11 14" id="KW-0255">Endonuclease</keyword>
<dbReference type="NCBIfam" id="NF000595">
    <property type="entry name" value="PRK00015.1-3"/>
    <property type="match status" value="1"/>
</dbReference>
<dbReference type="GO" id="GO:0003723">
    <property type="term" value="F:RNA binding"/>
    <property type="evidence" value="ECO:0007669"/>
    <property type="project" value="UniProtKB-UniRule"/>
</dbReference>
<gene>
    <name evidence="14 18" type="primary">rnhB</name>
    <name evidence="18" type="ORF">GCM10010954_07240</name>
</gene>
<keyword evidence="13 14" id="KW-0464">Manganese</keyword>
<dbReference type="Gene3D" id="3.30.420.10">
    <property type="entry name" value="Ribonuclease H-like superfamily/Ribonuclease H"/>
    <property type="match status" value="1"/>
</dbReference>
<reference evidence="18" key="1">
    <citation type="journal article" date="2014" name="Int. J. Syst. Evol. Microbiol.">
        <title>Complete genome sequence of Corynebacterium casei LMG S-19264T (=DSM 44701T), isolated from a smear-ripened cheese.</title>
        <authorList>
            <consortium name="US DOE Joint Genome Institute (JGI-PGF)"/>
            <person name="Walter F."/>
            <person name="Albersmeier A."/>
            <person name="Kalinowski J."/>
            <person name="Ruckert C."/>
        </authorList>
    </citation>
    <scope>NUCLEOTIDE SEQUENCE</scope>
    <source>
        <strain evidence="18">CGMCC 1.12153</strain>
    </source>
</reference>
<evidence type="ECO:0000256" key="5">
    <source>
        <dbReference type="ARBA" id="ARBA00007383"/>
    </source>
</evidence>
<keyword evidence="8 14" id="KW-0963">Cytoplasm</keyword>
<dbReference type="PROSITE" id="PS51975">
    <property type="entry name" value="RNASE_H_2"/>
    <property type="match status" value="1"/>
</dbReference>
<dbReference type="EMBL" id="BMEL01000001">
    <property type="protein sequence ID" value="GGF11175.1"/>
    <property type="molecule type" value="Genomic_DNA"/>
</dbReference>
<feature type="binding site" evidence="14 15">
    <location>
        <position position="76"/>
    </location>
    <ligand>
        <name>a divalent metal cation</name>
        <dbReference type="ChEBI" id="CHEBI:60240"/>
    </ligand>
</feature>
<dbReference type="CDD" id="cd07182">
    <property type="entry name" value="RNase_HII_bacteria_HII_like"/>
    <property type="match status" value="1"/>
</dbReference>
<dbReference type="SUPFAM" id="SSF53098">
    <property type="entry name" value="Ribonuclease H-like"/>
    <property type="match status" value="1"/>
</dbReference>
<feature type="domain" description="RNase H type-2" evidence="17">
    <location>
        <begin position="70"/>
        <end position="255"/>
    </location>
</feature>
<evidence type="ECO:0000256" key="4">
    <source>
        <dbReference type="ARBA" id="ARBA00004496"/>
    </source>
</evidence>
<comment type="caution">
    <text evidence="18">The sequence shown here is derived from an EMBL/GenBank/DDBJ whole genome shotgun (WGS) entry which is preliminary data.</text>
</comment>
<comment type="subcellular location">
    <subcellularLocation>
        <location evidence="4 14">Cytoplasm</location>
    </subcellularLocation>
</comment>
<dbReference type="PANTHER" id="PTHR10954:SF18">
    <property type="entry name" value="RIBONUCLEASE HII"/>
    <property type="match status" value="1"/>
</dbReference>
<evidence type="ECO:0000256" key="11">
    <source>
        <dbReference type="ARBA" id="ARBA00022759"/>
    </source>
</evidence>
<evidence type="ECO:0000313" key="18">
    <source>
        <dbReference type="EMBL" id="GGF11175.1"/>
    </source>
</evidence>
<dbReference type="HAMAP" id="MF_00052_B">
    <property type="entry name" value="RNase_HII_B"/>
    <property type="match status" value="1"/>
</dbReference>
<evidence type="ECO:0000256" key="9">
    <source>
        <dbReference type="ARBA" id="ARBA00022722"/>
    </source>
</evidence>
<keyword evidence="12 14" id="KW-0378">Hydrolase</keyword>
<name>A0A917B117_HALAA</name>
<dbReference type="InterPro" id="IPR012337">
    <property type="entry name" value="RNaseH-like_sf"/>
</dbReference>
<evidence type="ECO:0000256" key="6">
    <source>
        <dbReference type="ARBA" id="ARBA00012180"/>
    </source>
</evidence>
<organism evidence="18 19">
    <name type="scientific">Halobacillus andaensis</name>
    <dbReference type="NCBI Taxonomy" id="1176239"/>
    <lineage>
        <taxon>Bacteria</taxon>
        <taxon>Bacillati</taxon>
        <taxon>Bacillota</taxon>
        <taxon>Bacilli</taxon>
        <taxon>Bacillales</taxon>
        <taxon>Bacillaceae</taxon>
        <taxon>Halobacillus</taxon>
    </lineage>
</organism>
<evidence type="ECO:0000256" key="13">
    <source>
        <dbReference type="ARBA" id="ARBA00023211"/>
    </source>
</evidence>
<sequence length="255" mass="29278">MKPTIKEIKHRFQSGEITESELEAFRLDERKGVKHIVAQHDRKMEEKKRLKERFEEMLSFENYYKEKGKRCIAGIDEAGRGPLAGPVVAGAVILPDDFFLEGLYDSKQLSVHKREEYYEYIQENADVGVGMVTSEEIDHLNIYRATKLAMQRAVDQLSEKPDQLLIDAMKVEAISCEQESIVKGDQRSVSIAAASIMAKVSRDRFMKELSWEYPSYDFDLNQGYGTKNHLDALKTHGVTPHHRKSFAPVKERILL</sequence>
<feature type="binding site" evidence="14 15">
    <location>
        <position position="77"/>
    </location>
    <ligand>
        <name>a divalent metal cation</name>
        <dbReference type="ChEBI" id="CHEBI:60240"/>
    </ligand>
</feature>
<keyword evidence="19" id="KW-1185">Reference proteome</keyword>